<evidence type="ECO:0008006" key="4">
    <source>
        <dbReference type="Google" id="ProtNLM"/>
    </source>
</evidence>
<name>A0A7W8VFU1_9ACTN</name>
<keyword evidence="1" id="KW-0472">Membrane</keyword>
<dbReference type="InterPro" id="IPR022062">
    <property type="entry name" value="DUF3618"/>
</dbReference>
<dbReference type="Proteomes" id="UP000572635">
    <property type="component" value="Unassembled WGS sequence"/>
</dbReference>
<keyword evidence="1" id="KW-0812">Transmembrane</keyword>
<reference evidence="2 3" key="1">
    <citation type="submission" date="2020-08" db="EMBL/GenBank/DDBJ databases">
        <title>Sequencing the genomes of 1000 actinobacteria strains.</title>
        <authorList>
            <person name="Klenk H.-P."/>
        </authorList>
    </citation>
    <scope>NUCLEOTIDE SEQUENCE [LARGE SCALE GENOMIC DNA]</scope>
    <source>
        <strain evidence="2 3">DSM 44551</strain>
    </source>
</reference>
<comment type="caution">
    <text evidence="2">The sequence shown here is derived from an EMBL/GenBank/DDBJ whole genome shotgun (WGS) entry which is preliminary data.</text>
</comment>
<protein>
    <recommendedName>
        <fullName evidence="4">DUF3618 domain-containing protein</fullName>
    </recommendedName>
</protein>
<sequence length="134" mass="14317">MEASGPAGARRDPAGVQAEIEQVQRRLAATFDELTDRTRPANLARRGVERLRGAGERLVDEARALATGDAVRVDSRVEEPPQGSVRLKGEDEVVSTYSTRGQLPPEVLILGAGVGVAVVVGVVALVRRKARRGR</sequence>
<accession>A0A7W8VFU1</accession>
<gene>
    <name evidence="2" type="ORF">HDA36_004975</name>
</gene>
<keyword evidence="3" id="KW-1185">Reference proteome</keyword>
<dbReference type="Pfam" id="PF12277">
    <property type="entry name" value="DUF3618"/>
    <property type="match status" value="1"/>
</dbReference>
<feature type="transmembrane region" description="Helical" evidence="1">
    <location>
        <begin position="107"/>
        <end position="126"/>
    </location>
</feature>
<organism evidence="2 3">
    <name type="scientific">Nocardiopsis composta</name>
    <dbReference type="NCBI Taxonomy" id="157465"/>
    <lineage>
        <taxon>Bacteria</taxon>
        <taxon>Bacillati</taxon>
        <taxon>Actinomycetota</taxon>
        <taxon>Actinomycetes</taxon>
        <taxon>Streptosporangiales</taxon>
        <taxon>Nocardiopsidaceae</taxon>
        <taxon>Nocardiopsis</taxon>
    </lineage>
</organism>
<dbReference type="AlphaFoldDB" id="A0A7W8VFU1"/>
<dbReference type="EMBL" id="JACHDB010000001">
    <property type="protein sequence ID" value="MBB5434891.1"/>
    <property type="molecule type" value="Genomic_DNA"/>
</dbReference>
<evidence type="ECO:0000256" key="1">
    <source>
        <dbReference type="SAM" id="Phobius"/>
    </source>
</evidence>
<evidence type="ECO:0000313" key="3">
    <source>
        <dbReference type="Proteomes" id="UP000572635"/>
    </source>
</evidence>
<proteinExistence type="predicted"/>
<dbReference type="RefSeq" id="WP_184395987.1">
    <property type="nucleotide sequence ID" value="NZ_BAAAJD010000003.1"/>
</dbReference>
<evidence type="ECO:0000313" key="2">
    <source>
        <dbReference type="EMBL" id="MBB5434891.1"/>
    </source>
</evidence>
<keyword evidence="1" id="KW-1133">Transmembrane helix</keyword>